<keyword evidence="6" id="KW-1185">Reference proteome</keyword>
<dbReference type="AlphaFoldDB" id="A0AAW7M8M1"/>
<feature type="domain" description="HTH lacI-type" evidence="4">
    <location>
        <begin position="10"/>
        <end position="64"/>
    </location>
</feature>
<dbReference type="Pfam" id="PF13377">
    <property type="entry name" value="Peripla_BP_3"/>
    <property type="match status" value="1"/>
</dbReference>
<dbReference type="PANTHER" id="PTHR30146:SF153">
    <property type="entry name" value="LACTOSE OPERON REPRESSOR"/>
    <property type="match status" value="1"/>
</dbReference>
<dbReference type="InterPro" id="IPR046335">
    <property type="entry name" value="LacI/GalR-like_sensor"/>
</dbReference>
<dbReference type="RefSeq" id="WP_301118885.1">
    <property type="nucleotide sequence ID" value="NZ_JAUHPX010000004.1"/>
</dbReference>
<evidence type="ECO:0000313" key="6">
    <source>
        <dbReference type="Proteomes" id="UP001172737"/>
    </source>
</evidence>
<keyword evidence="3" id="KW-0804">Transcription</keyword>
<dbReference type="SUPFAM" id="SSF53822">
    <property type="entry name" value="Periplasmic binding protein-like I"/>
    <property type="match status" value="1"/>
</dbReference>
<evidence type="ECO:0000313" key="5">
    <source>
        <dbReference type="EMBL" id="MDN4487995.1"/>
    </source>
</evidence>
<evidence type="ECO:0000256" key="1">
    <source>
        <dbReference type="ARBA" id="ARBA00023015"/>
    </source>
</evidence>
<name>A0AAW7M8M1_9MICO</name>
<dbReference type="Pfam" id="PF00356">
    <property type="entry name" value="LacI"/>
    <property type="match status" value="1"/>
</dbReference>
<dbReference type="CDD" id="cd06267">
    <property type="entry name" value="PBP1_LacI_sugar_binding-like"/>
    <property type="match status" value="1"/>
</dbReference>
<dbReference type="GO" id="GO:0003700">
    <property type="term" value="F:DNA-binding transcription factor activity"/>
    <property type="evidence" value="ECO:0007669"/>
    <property type="project" value="TreeGrafter"/>
</dbReference>
<dbReference type="SMART" id="SM00354">
    <property type="entry name" value="HTH_LACI"/>
    <property type="match status" value="1"/>
</dbReference>
<dbReference type="GO" id="GO:0000976">
    <property type="term" value="F:transcription cis-regulatory region binding"/>
    <property type="evidence" value="ECO:0007669"/>
    <property type="project" value="TreeGrafter"/>
</dbReference>
<dbReference type="PANTHER" id="PTHR30146">
    <property type="entry name" value="LACI-RELATED TRANSCRIPTIONAL REPRESSOR"/>
    <property type="match status" value="1"/>
</dbReference>
<keyword evidence="2 5" id="KW-0238">DNA-binding</keyword>
<dbReference type="SUPFAM" id="SSF47413">
    <property type="entry name" value="lambda repressor-like DNA-binding domains"/>
    <property type="match status" value="1"/>
</dbReference>
<accession>A0AAW7M8M1</accession>
<dbReference type="Proteomes" id="UP001172737">
    <property type="component" value="Unassembled WGS sequence"/>
</dbReference>
<sequence>MQRSPEDRAVRLHEVAAVAGVATSTLSRYLNGRLRLSDGTEARVRDAIASTGFERVATAPRSTGPGPIGVIVPSLGDQYFGRIADEIVRLADADGVSVVLASAAGGPGRQSDYVELFAAKELAGIVYAGSTTSNAALARLIGSGMPVVVIDEALVDAPPVDTVVVDDYAGAYQATAHLAALGHERIALVTGPESLASVRERRRGFVDACVRAGLDPEAQFSLAGDFSEEFGIGALSHLLAAPQRPTAVFAASDAIALGMMAGARNLGIGIPGDLSIVGFDDVPGASHVSPRLTTLRTASELIARRALELLFDRWESPGREASSITVPVRLVIGRSAAAPSR</sequence>
<evidence type="ECO:0000256" key="3">
    <source>
        <dbReference type="ARBA" id="ARBA00023163"/>
    </source>
</evidence>
<proteinExistence type="predicted"/>
<comment type="caution">
    <text evidence="5">The sequence shown here is derived from an EMBL/GenBank/DDBJ whole genome shotgun (WGS) entry which is preliminary data.</text>
</comment>
<dbReference type="InterPro" id="IPR010982">
    <property type="entry name" value="Lambda_DNA-bd_dom_sf"/>
</dbReference>
<keyword evidence="1" id="KW-0805">Transcription regulation</keyword>
<dbReference type="EMBL" id="JAUHPX010000004">
    <property type="protein sequence ID" value="MDN4487995.1"/>
    <property type="molecule type" value="Genomic_DNA"/>
</dbReference>
<evidence type="ECO:0000256" key="2">
    <source>
        <dbReference type="ARBA" id="ARBA00023125"/>
    </source>
</evidence>
<organism evidence="5 6">
    <name type="scientific">Demequina lignilytica</name>
    <dbReference type="NCBI Taxonomy" id="3051663"/>
    <lineage>
        <taxon>Bacteria</taxon>
        <taxon>Bacillati</taxon>
        <taxon>Actinomycetota</taxon>
        <taxon>Actinomycetes</taxon>
        <taxon>Micrococcales</taxon>
        <taxon>Demequinaceae</taxon>
        <taxon>Demequina</taxon>
    </lineage>
</organism>
<dbReference type="InterPro" id="IPR000843">
    <property type="entry name" value="HTH_LacI"/>
</dbReference>
<gene>
    <name evidence="5" type="ORF">QQX10_07420</name>
</gene>
<dbReference type="Gene3D" id="3.40.50.2300">
    <property type="match status" value="2"/>
</dbReference>
<evidence type="ECO:0000259" key="4">
    <source>
        <dbReference type="PROSITE" id="PS50932"/>
    </source>
</evidence>
<protein>
    <submittedName>
        <fullName evidence="5">LacI family DNA-binding transcriptional regulator</fullName>
    </submittedName>
</protein>
<dbReference type="InterPro" id="IPR028082">
    <property type="entry name" value="Peripla_BP_I"/>
</dbReference>
<dbReference type="Gene3D" id="1.10.260.40">
    <property type="entry name" value="lambda repressor-like DNA-binding domains"/>
    <property type="match status" value="1"/>
</dbReference>
<dbReference type="PROSITE" id="PS50932">
    <property type="entry name" value="HTH_LACI_2"/>
    <property type="match status" value="1"/>
</dbReference>
<reference evidence="5" key="1">
    <citation type="submission" date="2023-06" db="EMBL/GenBank/DDBJ databases">
        <title>Sysu t00039.</title>
        <authorList>
            <person name="Gao L."/>
            <person name="Fang B.-Z."/>
            <person name="Li W.-J."/>
        </authorList>
    </citation>
    <scope>NUCLEOTIDE SEQUENCE</scope>
    <source>
        <strain evidence="5">SYSU T00039</strain>
    </source>
</reference>
<dbReference type="CDD" id="cd01392">
    <property type="entry name" value="HTH_LacI"/>
    <property type="match status" value="1"/>
</dbReference>